<dbReference type="AlphaFoldDB" id="A0A0J7XEU3"/>
<reference evidence="1 2" key="1">
    <citation type="journal article" date="2015" name="G3 (Bethesda)">
        <title>Insights into Ongoing Evolution of the Hexachlorocyclohexane Catabolic Pathway from Comparative Genomics of Ten Sphingomonadaceae Strains.</title>
        <authorList>
            <person name="Pearce S.L."/>
            <person name="Oakeshott J.G."/>
            <person name="Pandey G."/>
        </authorList>
    </citation>
    <scope>NUCLEOTIDE SEQUENCE [LARGE SCALE GENOMIC DNA]</scope>
    <source>
        <strain evidence="1 2">LL02</strain>
    </source>
</reference>
<proteinExistence type="predicted"/>
<keyword evidence="2" id="KW-1185">Reference proteome</keyword>
<evidence type="ECO:0000313" key="2">
    <source>
        <dbReference type="Proteomes" id="UP000052268"/>
    </source>
</evidence>
<dbReference type="EMBL" id="JACU01000018">
    <property type="protein sequence ID" value="KMS50571.1"/>
    <property type="molecule type" value="Genomic_DNA"/>
</dbReference>
<sequence>MKIRKFRFERYETLEPGLTILQDVRLTLLHRMTWLFATIHG</sequence>
<gene>
    <name evidence="1" type="ORF">V474_06825</name>
</gene>
<protein>
    <submittedName>
        <fullName evidence="1">Uncharacterized protein</fullName>
    </submittedName>
</protein>
<dbReference type="Proteomes" id="UP000052268">
    <property type="component" value="Unassembled WGS sequence"/>
</dbReference>
<dbReference type="PATRIC" id="fig|1114963.3.peg.5017"/>
<evidence type="ECO:0000313" key="1">
    <source>
        <dbReference type="EMBL" id="KMS50571.1"/>
    </source>
</evidence>
<organism evidence="1 2">
    <name type="scientific">Novosphingobium barchaimii LL02</name>
    <dbReference type="NCBI Taxonomy" id="1114963"/>
    <lineage>
        <taxon>Bacteria</taxon>
        <taxon>Pseudomonadati</taxon>
        <taxon>Pseudomonadota</taxon>
        <taxon>Alphaproteobacteria</taxon>
        <taxon>Sphingomonadales</taxon>
        <taxon>Sphingomonadaceae</taxon>
        <taxon>Novosphingobium</taxon>
    </lineage>
</organism>
<accession>A0A0J7XEU3</accession>
<name>A0A0J7XEU3_9SPHN</name>
<comment type="caution">
    <text evidence="1">The sequence shown here is derived from an EMBL/GenBank/DDBJ whole genome shotgun (WGS) entry which is preliminary data.</text>
</comment>